<protein>
    <recommendedName>
        <fullName evidence="3">Gamma-secretase subunit PEN-2</fullName>
    </recommendedName>
</protein>
<evidence type="ECO:0000256" key="6">
    <source>
        <dbReference type="ARBA" id="ARBA00022989"/>
    </source>
</evidence>
<evidence type="ECO:0000256" key="7">
    <source>
        <dbReference type="ARBA" id="ARBA00023136"/>
    </source>
</evidence>
<evidence type="ECO:0000313" key="9">
    <source>
        <dbReference type="Proteomes" id="UP000675881"/>
    </source>
</evidence>
<comment type="subcellular location">
    <subcellularLocation>
        <location evidence="1">Membrane</location>
        <topology evidence="1">Multi-pass membrane protein</topology>
    </subcellularLocation>
</comment>
<sequence length="124" mass="14210">MRSKDSHLSGFPDSKLVELLFMDLSSAKVSDEDRVTLCRKYFIAGFCFLPFAWFVNVLWFYSQGFTREDFPGRKSIRKMVIGSAIGASLWTAAFISWIIVFYNYRASWGPLGDRMSFNIPIGIP</sequence>
<dbReference type="EMBL" id="HG994580">
    <property type="protein sequence ID" value="CAF2770146.1"/>
    <property type="molecule type" value="Genomic_DNA"/>
</dbReference>
<dbReference type="InterPro" id="IPR019379">
    <property type="entry name" value="Gamma_Secretase_Asp_P_PEN2"/>
</dbReference>
<reference evidence="8" key="1">
    <citation type="submission" date="2021-02" db="EMBL/GenBank/DDBJ databases">
        <authorList>
            <person name="Bekaert M."/>
        </authorList>
    </citation>
    <scope>NUCLEOTIDE SEQUENCE</scope>
    <source>
        <strain evidence="8">IoA-00</strain>
    </source>
</reference>
<keyword evidence="5" id="KW-0914">Notch signaling pathway</keyword>
<evidence type="ECO:0000256" key="4">
    <source>
        <dbReference type="ARBA" id="ARBA00022692"/>
    </source>
</evidence>
<dbReference type="PANTHER" id="PTHR16318">
    <property type="entry name" value="GAMMA-SECRETASE SUBUNIT PEN-2"/>
    <property type="match status" value="1"/>
</dbReference>
<evidence type="ECO:0000256" key="1">
    <source>
        <dbReference type="ARBA" id="ARBA00004141"/>
    </source>
</evidence>
<gene>
    <name evidence="8" type="ORF">LSAA_1059</name>
</gene>
<accession>A0A7R8CCE8</accession>
<dbReference type="GO" id="GO:0007219">
    <property type="term" value="P:Notch signaling pathway"/>
    <property type="evidence" value="ECO:0007669"/>
    <property type="project" value="UniProtKB-KW"/>
</dbReference>
<comment type="similarity">
    <text evidence="2">Belongs to the PEN-2 family.</text>
</comment>
<keyword evidence="9" id="KW-1185">Reference proteome</keyword>
<evidence type="ECO:0000256" key="2">
    <source>
        <dbReference type="ARBA" id="ARBA00009607"/>
    </source>
</evidence>
<proteinExistence type="inferred from homology"/>
<keyword evidence="6" id="KW-1133">Transmembrane helix</keyword>
<dbReference type="OrthoDB" id="524898at2759"/>
<organism evidence="8 9">
    <name type="scientific">Lepeophtheirus salmonis</name>
    <name type="common">Salmon louse</name>
    <name type="synonym">Caligus salmonis</name>
    <dbReference type="NCBI Taxonomy" id="72036"/>
    <lineage>
        <taxon>Eukaryota</taxon>
        <taxon>Metazoa</taxon>
        <taxon>Ecdysozoa</taxon>
        <taxon>Arthropoda</taxon>
        <taxon>Crustacea</taxon>
        <taxon>Multicrustacea</taxon>
        <taxon>Hexanauplia</taxon>
        <taxon>Copepoda</taxon>
        <taxon>Siphonostomatoida</taxon>
        <taxon>Caligidae</taxon>
        <taxon>Lepeophtheirus</taxon>
    </lineage>
</organism>
<dbReference type="PANTHER" id="PTHR16318:SF0">
    <property type="entry name" value="GAMMA-SECRETASE SUBUNIT PEN-2"/>
    <property type="match status" value="1"/>
</dbReference>
<dbReference type="GO" id="GO:0070765">
    <property type="term" value="C:gamma-secretase complex"/>
    <property type="evidence" value="ECO:0007669"/>
    <property type="project" value="TreeGrafter"/>
</dbReference>
<keyword evidence="7" id="KW-0472">Membrane</keyword>
<keyword evidence="4" id="KW-0812">Transmembrane</keyword>
<dbReference type="Proteomes" id="UP000675881">
    <property type="component" value="Chromosome 1"/>
</dbReference>
<name>A0A7R8CCE8_LEPSM</name>
<evidence type="ECO:0000313" key="8">
    <source>
        <dbReference type="EMBL" id="CAF2770146.1"/>
    </source>
</evidence>
<evidence type="ECO:0000256" key="3">
    <source>
        <dbReference type="ARBA" id="ARBA00018306"/>
    </source>
</evidence>
<dbReference type="Pfam" id="PF10251">
    <property type="entry name" value="PEN-2"/>
    <property type="match status" value="1"/>
</dbReference>
<dbReference type="AlphaFoldDB" id="A0A7R8CCE8"/>
<evidence type="ECO:0000256" key="5">
    <source>
        <dbReference type="ARBA" id="ARBA00022976"/>
    </source>
</evidence>